<gene>
    <name evidence="3" type="ORF">DR999_PMT11378</name>
</gene>
<keyword evidence="1" id="KW-0727">SH2 domain</keyword>
<protein>
    <submittedName>
        <fullName evidence="3">Protein RFT1-like protein</fullName>
    </submittedName>
</protein>
<dbReference type="InterPro" id="IPR051751">
    <property type="entry name" value="Immunoreceptor_sig_adapters"/>
</dbReference>
<proteinExistence type="predicted"/>
<evidence type="ECO:0000313" key="3">
    <source>
        <dbReference type="EMBL" id="TFK05939.1"/>
    </source>
</evidence>
<dbReference type="GO" id="GO:0035556">
    <property type="term" value="P:intracellular signal transduction"/>
    <property type="evidence" value="ECO:0007669"/>
    <property type="project" value="TreeGrafter"/>
</dbReference>
<dbReference type="GO" id="GO:0005737">
    <property type="term" value="C:cytoplasm"/>
    <property type="evidence" value="ECO:0007669"/>
    <property type="project" value="UniProtKB-ARBA"/>
</dbReference>
<accession>A0A4D9E6R2</accession>
<dbReference type="PANTHER" id="PTHR14098:SF2">
    <property type="entry name" value="CYTOKINE-DEPENDENT HEMATOPOIETIC CELL LINKER"/>
    <property type="match status" value="1"/>
</dbReference>
<dbReference type="OrthoDB" id="9945442at2759"/>
<evidence type="ECO:0000256" key="2">
    <source>
        <dbReference type="SAM" id="MobiDB-lite"/>
    </source>
</evidence>
<reference evidence="3 4" key="1">
    <citation type="submission" date="2019-04" db="EMBL/GenBank/DDBJ databases">
        <title>Draft genome of the big-headed turtle Platysternon megacephalum.</title>
        <authorList>
            <person name="Gong S."/>
        </authorList>
    </citation>
    <scope>NUCLEOTIDE SEQUENCE [LARGE SCALE GENOMIC DNA]</scope>
    <source>
        <strain evidence="3">DO16091913</strain>
        <tissue evidence="3">Muscle</tissue>
    </source>
</reference>
<dbReference type="Proteomes" id="UP000297703">
    <property type="component" value="Unassembled WGS sequence"/>
</dbReference>
<feature type="region of interest" description="Disordered" evidence="2">
    <location>
        <begin position="43"/>
        <end position="81"/>
    </location>
</feature>
<feature type="region of interest" description="Disordered" evidence="2">
    <location>
        <begin position="187"/>
        <end position="218"/>
    </location>
</feature>
<organism evidence="3 4">
    <name type="scientific">Platysternon megacephalum</name>
    <name type="common">big-headed turtle</name>
    <dbReference type="NCBI Taxonomy" id="55544"/>
    <lineage>
        <taxon>Eukaryota</taxon>
        <taxon>Metazoa</taxon>
        <taxon>Chordata</taxon>
        <taxon>Craniata</taxon>
        <taxon>Vertebrata</taxon>
        <taxon>Euteleostomi</taxon>
        <taxon>Archelosauria</taxon>
        <taxon>Testudinata</taxon>
        <taxon>Testudines</taxon>
        <taxon>Cryptodira</taxon>
        <taxon>Durocryptodira</taxon>
        <taxon>Testudinoidea</taxon>
        <taxon>Platysternidae</taxon>
        <taxon>Platysternon</taxon>
    </lineage>
</organism>
<evidence type="ECO:0000256" key="1">
    <source>
        <dbReference type="ARBA" id="ARBA00022999"/>
    </source>
</evidence>
<evidence type="ECO:0000313" key="4">
    <source>
        <dbReference type="Proteomes" id="UP000297703"/>
    </source>
</evidence>
<comment type="caution">
    <text evidence="3">The sequence shown here is derived from an EMBL/GenBank/DDBJ whole genome shotgun (WGS) entry which is preliminary data.</text>
</comment>
<keyword evidence="4" id="KW-1185">Reference proteome</keyword>
<name>A0A4D9E6R2_9SAUR</name>
<dbReference type="PANTHER" id="PTHR14098">
    <property type="entry name" value="SH2 DOMAIN CONTAINING PROTEIN"/>
    <property type="match status" value="1"/>
</dbReference>
<sequence>MNRKVNRKTIVERPIDLKNRKLTLPMNRSWPNMNAASKLELNHREGKSRNIPGKTSNFDKHFAKVGEDESEHSHDVPDEEQYPYDTVKTSSLEAMHALKILPAKPIKESEYEDQRYLEDSATTHISRNTKSSIIIQPKSFDSPQDLGQCRYVSEESRVPNVKGPAVKQSMKPNILFTEITREKEKVIGSQNPLPPPRPLNTLPKKYQPLPPEPERSSHLSHTRNIFSQAHTFPMSAKNTRHLSVKELNEAIGKGRDISREVELAFQTRQQKPKYHPASSPPCMLSSRSFQGSGSRLNIQNCSIERSPSPGKHKPSECRSQCIYVNLPTPHLTKPAEKDLNKYDWYTGEFDRQKAEAALLQENTVSITNL</sequence>
<dbReference type="GO" id="GO:0007169">
    <property type="term" value="P:cell surface receptor protein tyrosine kinase signaling pathway"/>
    <property type="evidence" value="ECO:0007669"/>
    <property type="project" value="TreeGrafter"/>
</dbReference>
<dbReference type="EMBL" id="QXTE01000106">
    <property type="protein sequence ID" value="TFK05939.1"/>
    <property type="molecule type" value="Genomic_DNA"/>
</dbReference>
<reference evidence="3 4" key="2">
    <citation type="submission" date="2019-04" db="EMBL/GenBank/DDBJ databases">
        <title>The genome sequence of big-headed turtle.</title>
        <authorList>
            <person name="Gong S."/>
        </authorList>
    </citation>
    <scope>NUCLEOTIDE SEQUENCE [LARGE SCALE GENOMIC DNA]</scope>
    <source>
        <strain evidence="3">DO16091913</strain>
        <tissue evidence="3">Muscle</tissue>
    </source>
</reference>
<feature type="compositionally biased region" description="Basic and acidic residues" evidence="2">
    <location>
        <begin position="57"/>
        <end position="76"/>
    </location>
</feature>
<dbReference type="AlphaFoldDB" id="A0A4D9E6R2"/>